<sequence length="62" mass="7621">MKKGVVKIYEVCVLFLELLGEKNETFKRNERCLDCIRYFVIYYDRSFNFYTGLLLIFFINYQ</sequence>
<organism evidence="1 2">
    <name type="scientific">beta proteobacterium KB13</name>
    <dbReference type="NCBI Taxonomy" id="314607"/>
    <lineage>
        <taxon>Bacteria</taxon>
        <taxon>Pseudomonadati</taxon>
        <taxon>Pseudomonadota</taxon>
        <taxon>Betaproteobacteria</taxon>
        <taxon>Nitrosomonadales</taxon>
        <taxon>OM43 clade</taxon>
    </lineage>
</organism>
<accession>B6BTJ3</accession>
<evidence type="ECO:0000313" key="2">
    <source>
        <dbReference type="Proteomes" id="UP000004188"/>
    </source>
</evidence>
<dbReference type="HOGENOM" id="CLU_2894939_0_0_4"/>
<evidence type="ECO:0000313" key="1">
    <source>
        <dbReference type="EMBL" id="EDZ64576.1"/>
    </source>
</evidence>
<dbReference type="AlphaFoldDB" id="B6BTJ3"/>
<protein>
    <submittedName>
        <fullName evidence="1">Uncharacterized protein</fullName>
    </submittedName>
</protein>
<proteinExistence type="predicted"/>
<name>B6BTJ3_9PROT</name>
<keyword evidence="2" id="KW-1185">Reference proteome</keyword>
<reference evidence="2" key="1">
    <citation type="journal article" date="2012" name="Stand. Genomic Sci.">
        <title>Genome sequence of strain HIMB624, a cultured representative from the OM43 clade of marine Betaproteobacteria.</title>
        <authorList>
            <person name="Huggett M.J."/>
            <person name="Hayakawa D.H."/>
            <person name="Rappe M.S."/>
        </authorList>
    </citation>
    <scope>NUCLEOTIDE SEQUENCE [LARGE SCALE GENOMIC DNA]</scope>
    <source>
        <strain evidence="2">KB13</strain>
    </source>
</reference>
<gene>
    <name evidence="1" type="ORF">KB13_708</name>
</gene>
<dbReference type="STRING" id="314607.KB13_708"/>
<dbReference type="EMBL" id="DS995299">
    <property type="protein sequence ID" value="EDZ64576.1"/>
    <property type="molecule type" value="Genomic_DNA"/>
</dbReference>
<dbReference type="Proteomes" id="UP000004188">
    <property type="component" value="Unassembled WGS sequence"/>
</dbReference>